<dbReference type="eggNOG" id="COG3629">
    <property type="taxonomic scope" value="Bacteria"/>
</dbReference>
<dbReference type="Gene3D" id="1.10.10.10">
    <property type="entry name" value="Winged helix-like DNA-binding domain superfamily/Winged helix DNA-binding domain"/>
    <property type="match status" value="1"/>
</dbReference>
<dbReference type="Proteomes" id="UP000001382">
    <property type="component" value="Chromosome"/>
</dbReference>
<dbReference type="GO" id="GO:0004016">
    <property type="term" value="F:adenylate cyclase activity"/>
    <property type="evidence" value="ECO:0007669"/>
    <property type="project" value="UniProtKB-ARBA"/>
</dbReference>
<dbReference type="HOGENOM" id="CLU_004665_1_2_11"/>
<dbReference type="InterPro" id="IPR016032">
    <property type="entry name" value="Sig_transdc_resp-reg_C-effctor"/>
</dbReference>
<dbReference type="Pfam" id="PF13191">
    <property type="entry name" value="AAA_16"/>
    <property type="match status" value="1"/>
</dbReference>
<name>D2SEZ9_GEOOG</name>
<evidence type="ECO:0000256" key="3">
    <source>
        <dbReference type="PROSITE-ProRule" id="PRU01091"/>
    </source>
</evidence>
<organism evidence="7 8">
    <name type="scientific">Geodermatophilus obscurus (strain ATCC 25078 / DSM 43160 / JCM 3152 / CCUG 61914 / KCC A-0152 / KCTC 9177 / NBRC 13315 / NRRL B-3577 / G-20)</name>
    <dbReference type="NCBI Taxonomy" id="526225"/>
    <lineage>
        <taxon>Bacteria</taxon>
        <taxon>Bacillati</taxon>
        <taxon>Actinomycetota</taxon>
        <taxon>Actinomycetes</taxon>
        <taxon>Geodermatophilales</taxon>
        <taxon>Geodermatophilaceae</taxon>
        <taxon>Geodermatophilus</taxon>
    </lineage>
</organism>
<evidence type="ECO:0000256" key="2">
    <source>
        <dbReference type="ARBA" id="ARBA00023125"/>
    </source>
</evidence>
<dbReference type="GO" id="GO:0006355">
    <property type="term" value="P:regulation of DNA-templated transcription"/>
    <property type="evidence" value="ECO:0007669"/>
    <property type="project" value="InterPro"/>
</dbReference>
<evidence type="ECO:0000256" key="4">
    <source>
        <dbReference type="SAM" id="MobiDB-lite"/>
    </source>
</evidence>
<dbReference type="PANTHER" id="PTHR47691:SF3">
    <property type="entry name" value="HTH-TYPE TRANSCRIPTIONAL REGULATOR RV0890C-RELATED"/>
    <property type="match status" value="1"/>
</dbReference>
<dbReference type="SMART" id="SM00862">
    <property type="entry name" value="Trans_reg_C"/>
    <property type="match status" value="1"/>
</dbReference>
<dbReference type="InterPro" id="IPR001867">
    <property type="entry name" value="OmpR/PhoB-type_DNA-bd"/>
</dbReference>
<dbReference type="AlphaFoldDB" id="D2SEZ9"/>
<dbReference type="Pfam" id="PF00486">
    <property type="entry name" value="Trans_reg_C"/>
    <property type="match status" value="1"/>
</dbReference>
<dbReference type="PRINTS" id="PR00364">
    <property type="entry name" value="DISEASERSIST"/>
</dbReference>
<evidence type="ECO:0000259" key="6">
    <source>
        <dbReference type="PROSITE" id="PS51755"/>
    </source>
</evidence>
<gene>
    <name evidence="7" type="ordered locus">Gobs_1996</name>
</gene>
<dbReference type="Pfam" id="PF03704">
    <property type="entry name" value="BTAD"/>
    <property type="match status" value="1"/>
</dbReference>
<dbReference type="eggNOG" id="COG3903">
    <property type="taxonomic scope" value="Bacteria"/>
</dbReference>
<feature type="domain" description="OmpR/PhoB-type" evidence="6">
    <location>
        <begin position="1"/>
        <end position="92"/>
    </location>
</feature>
<dbReference type="Gene3D" id="3.40.50.300">
    <property type="entry name" value="P-loop containing nucleotide triphosphate hydrolases"/>
    <property type="match status" value="1"/>
</dbReference>
<dbReference type="SUPFAM" id="SSF55073">
    <property type="entry name" value="Nucleotide cyclase"/>
    <property type="match status" value="1"/>
</dbReference>
<feature type="domain" description="Guanylate cyclase" evidence="5">
    <location>
        <begin position="255"/>
        <end position="367"/>
    </location>
</feature>
<dbReference type="Pfam" id="PF00211">
    <property type="entry name" value="Guanylate_cyc"/>
    <property type="match status" value="1"/>
</dbReference>
<evidence type="ECO:0000256" key="1">
    <source>
        <dbReference type="ARBA" id="ARBA00005820"/>
    </source>
</evidence>
<evidence type="ECO:0000313" key="7">
    <source>
        <dbReference type="EMBL" id="ADB74689.1"/>
    </source>
</evidence>
<dbReference type="GO" id="GO:0000160">
    <property type="term" value="P:phosphorelay signal transduction system"/>
    <property type="evidence" value="ECO:0007669"/>
    <property type="project" value="InterPro"/>
</dbReference>
<dbReference type="InterPro" id="IPR029787">
    <property type="entry name" value="Nucleotide_cyclase"/>
</dbReference>
<dbReference type="eggNOG" id="COG2114">
    <property type="taxonomic scope" value="Bacteria"/>
</dbReference>
<dbReference type="InterPro" id="IPR027417">
    <property type="entry name" value="P-loop_NTPase"/>
</dbReference>
<dbReference type="SUPFAM" id="SSF48452">
    <property type="entry name" value="TPR-like"/>
    <property type="match status" value="1"/>
</dbReference>
<dbReference type="RefSeq" id="WP_012948128.1">
    <property type="nucleotide sequence ID" value="NC_013757.1"/>
</dbReference>
<evidence type="ECO:0000313" key="8">
    <source>
        <dbReference type="Proteomes" id="UP000001382"/>
    </source>
</evidence>
<evidence type="ECO:0000259" key="5">
    <source>
        <dbReference type="PROSITE" id="PS50125"/>
    </source>
</evidence>
<dbReference type="GO" id="GO:0003677">
    <property type="term" value="F:DNA binding"/>
    <property type="evidence" value="ECO:0007669"/>
    <property type="project" value="UniProtKB-UniRule"/>
</dbReference>
<dbReference type="PANTHER" id="PTHR47691">
    <property type="entry name" value="REGULATOR-RELATED"/>
    <property type="match status" value="1"/>
</dbReference>
<dbReference type="InterPro" id="IPR005158">
    <property type="entry name" value="BTAD"/>
</dbReference>
<comment type="similarity">
    <text evidence="1">Belongs to the AfsR/DnrI/RedD regulatory family.</text>
</comment>
<dbReference type="GO" id="GO:0043531">
    <property type="term" value="F:ADP binding"/>
    <property type="evidence" value="ECO:0007669"/>
    <property type="project" value="InterPro"/>
</dbReference>
<dbReference type="STRING" id="526225.Gobs_1996"/>
<dbReference type="PROSITE" id="PS51755">
    <property type="entry name" value="OMPR_PHOB"/>
    <property type="match status" value="1"/>
</dbReference>
<dbReference type="KEGG" id="gob:Gobs_1996"/>
<dbReference type="GO" id="GO:0009190">
    <property type="term" value="P:cyclic nucleotide biosynthetic process"/>
    <property type="evidence" value="ECO:0007669"/>
    <property type="project" value="InterPro"/>
</dbReference>
<dbReference type="InterPro" id="IPR001054">
    <property type="entry name" value="A/G_cyclase"/>
</dbReference>
<dbReference type="SUPFAM" id="SSF46894">
    <property type="entry name" value="C-terminal effector domain of the bipartite response regulators"/>
    <property type="match status" value="1"/>
</dbReference>
<dbReference type="InterPro" id="IPR041664">
    <property type="entry name" value="AAA_16"/>
</dbReference>
<reference evidence="8" key="2">
    <citation type="submission" date="2010-01" db="EMBL/GenBank/DDBJ databases">
        <title>The complete genome of Geodermatophilus obscurus DSM 43160.</title>
        <authorList>
            <consortium name="US DOE Joint Genome Institute (JGI-PGF)"/>
            <person name="Lucas S."/>
            <person name="Copeland A."/>
            <person name="Lapidus A."/>
            <person name="Glavina del Rio T."/>
            <person name="Dalin E."/>
            <person name="Tice H."/>
            <person name="Bruce D."/>
            <person name="Goodwin L."/>
            <person name="Pitluck S."/>
            <person name="Kyrpides N."/>
            <person name="Mavromatis K."/>
            <person name="Ivanova N."/>
            <person name="Munk A.C."/>
            <person name="Brettin T."/>
            <person name="Detter J.C."/>
            <person name="Han C."/>
            <person name="Larimer F."/>
            <person name="Land M."/>
            <person name="Hauser L."/>
            <person name="Markowitz V."/>
            <person name="Cheng J.-F."/>
            <person name="Hugenholtz P."/>
            <person name="Woyke T."/>
            <person name="Wu D."/>
            <person name="Jando M."/>
            <person name="Schneider S."/>
            <person name="Klenk H.-P."/>
            <person name="Eisen J.A."/>
        </authorList>
    </citation>
    <scope>NUCLEOTIDE SEQUENCE [LARGE SCALE GENOMIC DNA]</scope>
    <source>
        <strain evidence="8">ATCC 25078 / DSM 43160 / JCM 3152 / KCC A-0152 / KCTC 9177 / NBRC 13315 / NRRL B-3577 / G-20</strain>
    </source>
</reference>
<protein>
    <submittedName>
        <fullName evidence="7">Transcriptional regulator, winged helix family</fullName>
    </submittedName>
</protein>
<accession>D2SEZ9</accession>
<dbReference type="CDD" id="cd15831">
    <property type="entry name" value="BTAD"/>
    <property type="match status" value="1"/>
</dbReference>
<dbReference type="InterPro" id="IPR036388">
    <property type="entry name" value="WH-like_DNA-bd_sf"/>
</dbReference>
<dbReference type="InterPro" id="IPR011990">
    <property type="entry name" value="TPR-like_helical_dom_sf"/>
</dbReference>
<keyword evidence="2 3" id="KW-0238">DNA-binding</keyword>
<dbReference type="Gene3D" id="3.30.70.1230">
    <property type="entry name" value="Nucleotide cyclase"/>
    <property type="match status" value="1"/>
</dbReference>
<feature type="region of interest" description="Disordered" evidence="4">
    <location>
        <begin position="410"/>
        <end position="432"/>
    </location>
</feature>
<dbReference type="SMART" id="SM01043">
    <property type="entry name" value="BTAD"/>
    <property type="match status" value="1"/>
</dbReference>
<feature type="DNA-binding region" description="OmpR/PhoB-type" evidence="3">
    <location>
        <begin position="1"/>
        <end position="92"/>
    </location>
</feature>
<dbReference type="Gene3D" id="1.25.40.10">
    <property type="entry name" value="Tetratricopeptide repeat domain"/>
    <property type="match status" value="1"/>
</dbReference>
<reference evidence="7 8" key="1">
    <citation type="journal article" date="2010" name="Stand. Genomic Sci.">
        <title>Complete genome sequence of Geodermatophilus obscurus type strain (G-20).</title>
        <authorList>
            <person name="Ivanova N."/>
            <person name="Sikorski J."/>
            <person name="Jando M."/>
            <person name="Munk C."/>
            <person name="Lapidus A."/>
            <person name="Glavina Del Rio T."/>
            <person name="Copeland A."/>
            <person name="Tice H."/>
            <person name="Cheng J.-F."/>
            <person name="Lucas S."/>
            <person name="Chen F."/>
            <person name="Nolan M."/>
            <person name="Bruce D."/>
            <person name="Goodwin L."/>
            <person name="Pitluck S."/>
            <person name="Mavromatis K."/>
            <person name="Mikhailova N."/>
            <person name="Pati A."/>
            <person name="Chen A."/>
            <person name="Palaniappan K."/>
            <person name="Land M."/>
            <person name="Hauser L."/>
            <person name="Chang Y.-J."/>
            <person name="Jeffries C.D."/>
            <person name="Meincke L."/>
            <person name="Brettin T."/>
            <person name="Detter J.C."/>
            <person name="Detter J.C."/>
            <person name="Rohde M."/>
            <person name="Goeker M."/>
            <person name="Bristow J."/>
            <person name="Eisen J.A."/>
            <person name="Markowitz V."/>
            <person name="Hugenholtz P."/>
            <person name="Kyrpides N.C."/>
            <person name="Klenk H.-P."/>
        </authorList>
    </citation>
    <scope>NUCLEOTIDE SEQUENCE [LARGE SCALE GENOMIC DNA]</scope>
    <source>
        <strain evidence="8">ATCC 25078 / DSM 43160 / JCM 3152 / KCC A-0152 / KCTC 9177 / NBRC 13315 / NRRL B-3577 / G-20</strain>
    </source>
</reference>
<sequence length="1141" mass="122550">MVVEVRLLGGVTAIDGEGTPLDVGSPKCRVLLAALALSAGEPVPASRLIDVVWPDDPPRTADKTLQGYVAQLRRGLGAAAITRSGGTYRLALDPDQVDVARFRRLLSAGDVDGALDAWGGTPLAGLEAPGLQAAADALVDQWMDATEDRLRRRLSTDPAAVIAALTEQTAAHPFREELWALLMIALYRAGRQADALSAFQRAREHLIDELGVEPGPRLRGVEAQILAHDQQLEGSAAAAGPPGPAPGPGPTGTVTFGFAEVADATLLWAQQGRKMAQAITRLDTVVRDVTERHGGTSVVAAGESIGVAFHRADDAATWATDLQLAVDSESWPGGIELRLQVALHTGETAEHGGGYFGLAVHTALRLAAAAHGGQVLLSAVTAALLERDDLRDLGAYRLDGMAGERTVLQLDDGDHPMPRTASTGRGDLPGRTPRLLGRERDLAAIADALEASTVVTLVGPGGVGKTTLALAAARHARTQGPWRVWLAELGEISNDADVPATIAETLGVIGGAGRTLSDSIVATLRTRPTLLVLDNCEHVVAGAAALARAIAAAGGDTLVLATSREPLAIPGEQLLRVEPLDVTGPAVELFAERARAVDATFDLHDVRTEVEEICRRLDGLPLAIELAAARTVHLTPAQLLDRLDDRFRLLAGNSRGSAERHRTLQATVQWSYDLLSHPQQLLFERLAVFAGPFDLSAAETVGGREELDAVETDRLLGDLVQRSIVTVGPGPFGRQFRLLETLREFALDRLTAHGDRETVAARHAEWCRERTADIGRLLTGQDEVEGVARLAELWPDLRAAFGWAATTGDLGLADALVRPVAPEVSLRRRVQIGDWAERILELTPPDDDFRRVYWLLWAGHRHAQAGDREALDGLVRRHGHRDHPVIRFNHTYLSDVDVDAHAASTDAVAWLREHGEHRTADILDVSGVAASLIVLQRFDELDAVAAGMAERHRLHGPATLRYFALGLRGYAAQYQGRHDDAARLFSQAEQLELPAGTYRILQTAQARLAFAAGDHPRAYRLLRDNIHTLLDSDHTDVTRMIAVEFITMMAATDRLADAAHVLPYLDTTGRFALLARESLIADAVRRMEADPALVDHLRGDPDARGALTFMRDVLDELLGSMDAERWAATGPGAGTDQSAIS</sequence>
<proteinExistence type="inferred from homology"/>
<dbReference type="EMBL" id="CP001867">
    <property type="protein sequence ID" value="ADB74689.1"/>
    <property type="molecule type" value="Genomic_DNA"/>
</dbReference>
<keyword evidence="8" id="KW-1185">Reference proteome</keyword>
<dbReference type="PROSITE" id="PS50125">
    <property type="entry name" value="GUANYLATE_CYCLASE_2"/>
    <property type="match status" value="1"/>
</dbReference>
<dbReference type="SUPFAM" id="SSF52540">
    <property type="entry name" value="P-loop containing nucleoside triphosphate hydrolases"/>
    <property type="match status" value="1"/>
</dbReference>